<proteinExistence type="predicted"/>
<protein>
    <submittedName>
        <fullName evidence="1">Uncharacterized protein</fullName>
    </submittedName>
</protein>
<evidence type="ECO:0000313" key="2">
    <source>
        <dbReference type="Proteomes" id="UP000685013"/>
    </source>
</evidence>
<name>A0AAV6LVH4_9ROSI</name>
<dbReference type="Proteomes" id="UP000685013">
    <property type="component" value="Chromosome 20"/>
</dbReference>
<gene>
    <name evidence="1" type="ORF">SDJN03_30183</name>
</gene>
<sequence>MCILPRVEPRIVIFLWLTSKSSFNLSSLTDAIASALGEDCEGLPVVVATTAIGLGVKAFTKVGSNPLPMKLRLAHMF</sequence>
<accession>A0AAV6LVH4</accession>
<dbReference type="EMBL" id="JAGKQH010000020">
    <property type="protein sequence ID" value="KAG6571268.1"/>
    <property type="molecule type" value="Genomic_DNA"/>
</dbReference>
<keyword evidence="2" id="KW-1185">Reference proteome</keyword>
<reference evidence="1 2" key="1">
    <citation type="journal article" date="2021" name="Hortic Res">
        <title>The domestication of Cucurbita argyrosperma as revealed by the genome of its wild relative.</title>
        <authorList>
            <person name="Barrera-Redondo J."/>
            <person name="Sanchez-de la Vega G."/>
            <person name="Aguirre-Liguori J.A."/>
            <person name="Castellanos-Morales G."/>
            <person name="Gutierrez-Guerrero Y.T."/>
            <person name="Aguirre-Dugua X."/>
            <person name="Aguirre-Planter E."/>
            <person name="Tenaillon M.I."/>
            <person name="Lira-Saade R."/>
            <person name="Eguiarte L.E."/>
        </authorList>
    </citation>
    <scope>NUCLEOTIDE SEQUENCE [LARGE SCALE GENOMIC DNA]</scope>
    <source>
        <strain evidence="1">JBR-2021</strain>
    </source>
</reference>
<evidence type="ECO:0000313" key="1">
    <source>
        <dbReference type="EMBL" id="KAG6571268.1"/>
    </source>
</evidence>
<dbReference type="AlphaFoldDB" id="A0AAV6LVH4"/>
<comment type="caution">
    <text evidence="1">The sequence shown here is derived from an EMBL/GenBank/DDBJ whole genome shotgun (WGS) entry which is preliminary data.</text>
</comment>
<feature type="non-terminal residue" evidence="1">
    <location>
        <position position="1"/>
    </location>
</feature>
<organism evidence="1 2">
    <name type="scientific">Cucurbita argyrosperma subsp. sororia</name>
    <dbReference type="NCBI Taxonomy" id="37648"/>
    <lineage>
        <taxon>Eukaryota</taxon>
        <taxon>Viridiplantae</taxon>
        <taxon>Streptophyta</taxon>
        <taxon>Embryophyta</taxon>
        <taxon>Tracheophyta</taxon>
        <taxon>Spermatophyta</taxon>
        <taxon>Magnoliopsida</taxon>
        <taxon>eudicotyledons</taxon>
        <taxon>Gunneridae</taxon>
        <taxon>Pentapetalae</taxon>
        <taxon>rosids</taxon>
        <taxon>fabids</taxon>
        <taxon>Cucurbitales</taxon>
        <taxon>Cucurbitaceae</taxon>
        <taxon>Cucurbiteae</taxon>
        <taxon>Cucurbita</taxon>
    </lineage>
</organism>